<gene>
    <name evidence="3" type="ORF">Rsub_03978</name>
</gene>
<reference evidence="3 4" key="1">
    <citation type="journal article" date="2018" name="Sci. Rep.">
        <title>Raphidocelis subcapitata (=Pseudokirchneriella subcapitata) provides an insight into genome evolution and environmental adaptations in the Sphaeropleales.</title>
        <authorList>
            <person name="Suzuki S."/>
            <person name="Yamaguchi H."/>
            <person name="Nakajima N."/>
            <person name="Kawachi M."/>
        </authorList>
    </citation>
    <scope>NUCLEOTIDE SEQUENCE [LARGE SCALE GENOMIC DNA]</scope>
    <source>
        <strain evidence="3 4">NIES-35</strain>
    </source>
</reference>
<keyword evidence="4" id="KW-1185">Reference proteome</keyword>
<dbReference type="EMBL" id="BDRX01000026">
    <property type="protein sequence ID" value="GBF91674.1"/>
    <property type="molecule type" value="Genomic_DNA"/>
</dbReference>
<evidence type="ECO:0000256" key="1">
    <source>
        <dbReference type="ARBA" id="ARBA00005536"/>
    </source>
</evidence>
<dbReference type="FunFam" id="1.20.1260.60:FF:000002">
    <property type="entry name" value="Vacuolar protein sorting-associated protein IST1"/>
    <property type="match status" value="1"/>
</dbReference>
<dbReference type="OrthoDB" id="29853at2759"/>
<evidence type="ECO:0008006" key="5">
    <source>
        <dbReference type="Google" id="ProtNLM"/>
    </source>
</evidence>
<evidence type="ECO:0000313" key="3">
    <source>
        <dbReference type="EMBL" id="GBF91674.1"/>
    </source>
</evidence>
<dbReference type="Gene3D" id="1.20.1260.60">
    <property type="entry name" value="Vacuolar protein sorting-associated protein Ist1"/>
    <property type="match status" value="1"/>
</dbReference>
<accession>A0A2V0NVK5</accession>
<feature type="compositionally biased region" description="Gly residues" evidence="2">
    <location>
        <begin position="369"/>
        <end position="380"/>
    </location>
</feature>
<dbReference type="PANTHER" id="PTHR12161:SF5">
    <property type="entry name" value="IST1 HOMOLOG"/>
    <property type="match status" value="1"/>
</dbReference>
<comment type="similarity">
    <text evidence="1">Belongs to the IST1 family.</text>
</comment>
<dbReference type="STRING" id="307507.A0A2V0NVK5"/>
<dbReference type="Proteomes" id="UP000247498">
    <property type="component" value="Unassembled WGS sequence"/>
</dbReference>
<feature type="region of interest" description="Disordered" evidence="2">
    <location>
        <begin position="285"/>
        <end position="395"/>
    </location>
</feature>
<dbReference type="InterPro" id="IPR042277">
    <property type="entry name" value="IST1-like"/>
</dbReference>
<proteinExistence type="inferred from homology"/>
<comment type="caution">
    <text evidence="3">The sequence shown here is derived from an EMBL/GenBank/DDBJ whole genome shotgun (WGS) entry which is preliminary data.</text>
</comment>
<evidence type="ECO:0000313" key="4">
    <source>
        <dbReference type="Proteomes" id="UP000247498"/>
    </source>
</evidence>
<dbReference type="AlphaFoldDB" id="A0A2V0NVK5"/>
<evidence type="ECO:0000256" key="2">
    <source>
        <dbReference type="SAM" id="MobiDB-lite"/>
    </source>
</evidence>
<feature type="region of interest" description="Disordered" evidence="2">
    <location>
        <begin position="215"/>
        <end position="243"/>
    </location>
</feature>
<dbReference type="GO" id="GO:0015031">
    <property type="term" value="P:protein transport"/>
    <property type="evidence" value="ECO:0007669"/>
    <property type="project" value="InterPro"/>
</dbReference>
<dbReference type="InParanoid" id="A0A2V0NVK5"/>
<organism evidence="3 4">
    <name type="scientific">Raphidocelis subcapitata</name>
    <dbReference type="NCBI Taxonomy" id="307507"/>
    <lineage>
        <taxon>Eukaryota</taxon>
        <taxon>Viridiplantae</taxon>
        <taxon>Chlorophyta</taxon>
        <taxon>core chlorophytes</taxon>
        <taxon>Chlorophyceae</taxon>
        <taxon>CS clade</taxon>
        <taxon>Sphaeropleales</taxon>
        <taxon>Selenastraceae</taxon>
        <taxon>Raphidocelis</taxon>
    </lineage>
</organism>
<dbReference type="Pfam" id="PF03398">
    <property type="entry name" value="Ist1"/>
    <property type="match status" value="1"/>
</dbReference>
<dbReference type="InterPro" id="IPR005061">
    <property type="entry name" value="Ist1"/>
</dbReference>
<protein>
    <recommendedName>
        <fullName evidence="5">IST1-like protein</fullName>
    </recommendedName>
</protein>
<feature type="compositionally biased region" description="Pro residues" evidence="2">
    <location>
        <begin position="215"/>
        <end position="226"/>
    </location>
</feature>
<name>A0A2V0NVK5_9CHLO</name>
<feature type="compositionally biased region" description="Pro residues" evidence="2">
    <location>
        <begin position="330"/>
        <end position="346"/>
    </location>
</feature>
<dbReference type="PANTHER" id="PTHR12161">
    <property type="entry name" value="IST1 FAMILY MEMBER"/>
    <property type="match status" value="1"/>
</dbReference>
<sequence>MLGGRFDPAKCETTCRMALGRIKIVRNKRNVAMAQHRREIADLLRQGKQDYARIRVESVLRETATLQAFELLELYLELLAVRAPLVATSKEIPRDMVEALSSVLYAASRVPDLPELTSLHKMFAQKYGKEYVEQASSDVNCHRWNVNESLRRYVAIEPPEPAVKLQTLSDIAQQFGVEWDLERASRELLGPAEAAAAAAAAAAATAAAASAAAAPPPAAAPAPAPAPAYGGAPTGPPPPFASAQQAAAAAAAAAADAQRAAEYARHLAGGGGGGGGGYGAPPAGAWAPAGAPPPPAGGGGGGGYRVPSQEEIQRAYDSAQGPPAKGYLDPAPPPAAAPPSAPPPAPGAAGAPQSGGGGGELPEAPKPGGPAGAGGSGGGGDLDDLHARLQALKKQ</sequence>